<reference evidence="3" key="1">
    <citation type="submission" date="2023-11" db="EMBL/GenBank/DDBJ databases">
        <title>Genome assemblies of two species of porcelain crab, Petrolisthes cinctipes and Petrolisthes manimaculis (Anomura: Porcellanidae).</title>
        <authorList>
            <person name="Angst P."/>
        </authorList>
    </citation>
    <scope>NUCLEOTIDE SEQUENCE</scope>
    <source>
        <strain evidence="3">PB745_02</strain>
        <tissue evidence="3">Gill</tissue>
    </source>
</reference>
<proteinExistence type="predicted"/>
<evidence type="ECO:0000313" key="4">
    <source>
        <dbReference type="Proteomes" id="UP001292094"/>
    </source>
</evidence>
<dbReference type="AlphaFoldDB" id="A0AAE1NJQ4"/>
<keyword evidence="1" id="KW-0472">Membrane</keyword>
<dbReference type="Proteomes" id="UP001292094">
    <property type="component" value="Unassembled WGS sequence"/>
</dbReference>
<evidence type="ECO:0000256" key="2">
    <source>
        <dbReference type="SAM" id="SignalP"/>
    </source>
</evidence>
<keyword evidence="4" id="KW-1185">Reference proteome</keyword>
<accession>A0AAE1NJQ4</accession>
<keyword evidence="1" id="KW-1133">Transmembrane helix</keyword>
<gene>
    <name evidence="3" type="ORF">Pmani_036442</name>
</gene>
<keyword evidence="2" id="KW-0732">Signal</keyword>
<organism evidence="3 4">
    <name type="scientific">Petrolisthes manimaculis</name>
    <dbReference type="NCBI Taxonomy" id="1843537"/>
    <lineage>
        <taxon>Eukaryota</taxon>
        <taxon>Metazoa</taxon>
        <taxon>Ecdysozoa</taxon>
        <taxon>Arthropoda</taxon>
        <taxon>Crustacea</taxon>
        <taxon>Multicrustacea</taxon>
        <taxon>Malacostraca</taxon>
        <taxon>Eumalacostraca</taxon>
        <taxon>Eucarida</taxon>
        <taxon>Decapoda</taxon>
        <taxon>Pleocyemata</taxon>
        <taxon>Anomura</taxon>
        <taxon>Galatheoidea</taxon>
        <taxon>Porcellanidae</taxon>
        <taxon>Petrolisthes</taxon>
    </lineage>
</organism>
<evidence type="ECO:0000313" key="3">
    <source>
        <dbReference type="EMBL" id="KAK4290681.1"/>
    </source>
</evidence>
<feature type="transmembrane region" description="Helical" evidence="1">
    <location>
        <begin position="38"/>
        <end position="56"/>
    </location>
</feature>
<name>A0AAE1NJQ4_9EUCA</name>
<feature type="signal peptide" evidence="2">
    <location>
        <begin position="1"/>
        <end position="28"/>
    </location>
</feature>
<comment type="caution">
    <text evidence="3">The sequence shown here is derived from an EMBL/GenBank/DDBJ whole genome shotgun (WGS) entry which is preliminary data.</text>
</comment>
<evidence type="ECO:0000256" key="1">
    <source>
        <dbReference type="SAM" id="Phobius"/>
    </source>
</evidence>
<feature type="chain" id="PRO_5042064624" evidence="2">
    <location>
        <begin position="29"/>
        <end position="78"/>
    </location>
</feature>
<sequence length="78" mass="8559">MKMRESGSITMLLFLLLFLLGMVAPSAANTHQQADQPASYGLVAAPVLLFLLVVYLEVTRRPPDLMELTPNMVAVDPM</sequence>
<protein>
    <submittedName>
        <fullName evidence="3">Uncharacterized protein</fullName>
    </submittedName>
</protein>
<dbReference type="EMBL" id="JAWZYT010005403">
    <property type="protein sequence ID" value="KAK4290681.1"/>
    <property type="molecule type" value="Genomic_DNA"/>
</dbReference>
<keyword evidence="1" id="KW-0812">Transmembrane</keyword>